<keyword evidence="2" id="KW-1185">Reference proteome</keyword>
<sequence>MALPVPLGRSNCTLRPGGLMAQHLLCPGGVLVDGCCAWKDGEKTGENIFGRFPREEPDKEPPLHSAPHTNKTRLWNKATIFHTAVFGRQVVFPPRSVVDGKQLCWGRRDAYQVEEKPRRRSSSDAPRLRAREEAWQVRTAWLSDKSTNILREIILRRSRTLPLERMNLVEALNGGGGGGGGGGEDRGEMVEETIRGRTRHRTRAVVWTIANEPACGKYGAGED</sequence>
<evidence type="ECO:0000313" key="1">
    <source>
        <dbReference type="EMBL" id="KAK4453693.1"/>
    </source>
</evidence>
<proteinExistence type="predicted"/>
<evidence type="ECO:0000313" key="2">
    <source>
        <dbReference type="Proteomes" id="UP001321760"/>
    </source>
</evidence>
<dbReference type="Proteomes" id="UP001321760">
    <property type="component" value="Unassembled WGS sequence"/>
</dbReference>
<gene>
    <name evidence="1" type="ORF">QBC34DRAFT_491236</name>
</gene>
<dbReference type="AlphaFoldDB" id="A0AAV9GZD3"/>
<protein>
    <submittedName>
        <fullName evidence="1">Uncharacterized protein</fullName>
    </submittedName>
</protein>
<accession>A0AAV9GZD3</accession>
<name>A0AAV9GZD3_9PEZI</name>
<reference evidence="1" key="2">
    <citation type="submission" date="2023-05" db="EMBL/GenBank/DDBJ databases">
        <authorList>
            <consortium name="Lawrence Berkeley National Laboratory"/>
            <person name="Steindorff A."/>
            <person name="Hensen N."/>
            <person name="Bonometti L."/>
            <person name="Westerberg I."/>
            <person name="Brannstrom I.O."/>
            <person name="Guillou S."/>
            <person name="Cros-Aarteil S."/>
            <person name="Calhoun S."/>
            <person name="Haridas S."/>
            <person name="Kuo A."/>
            <person name="Mondo S."/>
            <person name="Pangilinan J."/>
            <person name="Riley R."/>
            <person name="Labutti K."/>
            <person name="Andreopoulos B."/>
            <person name="Lipzen A."/>
            <person name="Chen C."/>
            <person name="Yanf M."/>
            <person name="Daum C."/>
            <person name="Ng V."/>
            <person name="Clum A."/>
            <person name="Ohm R."/>
            <person name="Martin F."/>
            <person name="Silar P."/>
            <person name="Natvig D."/>
            <person name="Lalanne C."/>
            <person name="Gautier V."/>
            <person name="Ament-Velasquez S.L."/>
            <person name="Kruys A."/>
            <person name="Hutchinson M.I."/>
            <person name="Powell A.J."/>
            <person name="Barry K."/>
            <person name="Miller A.N."/>
            <person name="Grigoriev I.V."/>
            <person name="Debuchy R."/>
            <person name="Gladieux P."/>
            <person name="Thoren M.H."/>
            <person name="Johannesson H."/>
        </authorList>
    </citation>
    <scope>NUCLEOTIDE SEQUENCE</scope>
    <source>
        <strain evidence="1">PSN243</strain>
    </source>
</reference>
<comment type="caution">
    <text evidence="1">The sequence shown here is derived from an EMBL/GenBank/DDBJ whole genome shotgun (WGS) entry which is preliminary data.</text>
</comment>
<reference evidence="1" key="1">
    <citation type="journal article" date="2023" name="Mol. Phylogenet. Evol.">
        <title>Genome-scale phylogeny and comparative genomics of the fungal order Sordariales.</title>
        <authorList>
            <person name="Hensen N."/>
            <person name="Bonometti L."/>
            <person name="Westerberg I."/>
            <person name="Brannstrom I.O."/>
            <person name="Guillou S."/>
            <person name="Cros-Aarteil S."/>
            <person name="Calhoun S."/>
            <person name="Haridas S."/>
            <person name="Kuo A."/>
            <person name="Mondo S."/>
            <person name="Pangilinan J."/>
            <person name="Riley R."/>
            <person name="LaButti K."/>
            <person name="Andreopoulos B."/>
            <person name="Lipzen A."/>
            <person name="Chen C."/>
            <person name="Yan M."/>
            <person name="Daum C."/>
            <person name="Ng V."/>
            <person name="Clum A."/>
            <person name="Steindorff A."/>
            <person name="Ohm R.A."/>
            <person name="Martin F."/>
            <person name="Silar P."/>
            <person name="Natvig D.O."/>
            <person name="Lalanne C."/>
            <person name="Gautier V."/>
            <person name="Ament-Velasquez S.L."/>
            <person name="Kruys A."/>
            <person name="Hutchinson M.I."/>
            <person name="Powell A.J."/>
            <person name="Barry K."/>
            <person name="Miller A.N."/>
            <person name="Grigoriev I.V."/>
            <person name="Debuchy R."/>
            <person name="Gladieux P."/>
            <person name="Hiltunen Thoren M."/>
            <person name="Johannesson H."/>
        </authorList>
    </citation>
    <scope>NUCLEOTIDE SEQUENCE</scope>
    <source>
        <strain evidence="1">PSN243</strain>
    </source>
</reference>
<dbReference type="EMBL" id="MU865919">
    <property type="protein sequence ID" value="KAK4453693.1"/>
    <property type="molecule type" value="Genomic_DNA"/>
</dbReference>
<organism evidence="1 2">
    <name type="scientific">Podospora aff. communis PSN243</name>
    <dbReference type="NCBI Taxonomy" id="3040156"/>
    <lineage>
        <taxon>Eukaryota</taxon>
        <taxon>Fungi</taxon>
        <taxon>Dikarya</taxon>
        <taxon>Ascomycota</taxon>
        <taxon>Pezizomycotina</taxon>
        <taxon>Sordariomycetes</taxon>
        <taxon>Sordariomycetidae</taxon>
        <taxon>Sordariales</taxon>
        <taxon>Podosporaceae</taxon>
        <taxon>Podospora</taxon>
    </lineage>
</organism>